<dbReference type="InterPro" id="IPR029787">
    <property type="entry name" value="Nucleotide_cyclase"/>
</dbReference>
<name>A0A640VWX6_9RHOB</name>
<organism evidence="4 5">
    <name type="scientific">Roseobacter cerasinus</name>
    <dbReference type="NCBI Taxonomy" id="2602289"/>
    <lineage>
        <taxon>Bacteria</taxon>
        <taxon>Pseudomonadati</taxon>
        <taxon>Pseudomonadota</taxon>
        <taxon>Alphaproteobacteria</taxon>
        <taxon>Rhodobacterales</taxon>
        <taxon>Roseobacteraceae</taxon>
        <taxon>Roseobacter</taxon>
    </lineage>
</organism>
<dbReference type="CDD" id="cd01949">
    <property type="entry name" value="GGDEF"/>
    <property type="match status" value="1"/>
</dbReference>
<proteinExistence type="predicted"/>
<dbReference type="GO" id="GO:0003824">
    <property type="term" value="F:catalytic activity"/>
    <property type="evidence" value="ECO:0007669"/>
    <property type="project" value="UniProtKB-ARBA"/>
</dbReference>
<dbReference type="InterPro" id="IPR052155">
    <property type="entry name" value="Biofilm_reg_signaling"/>
</dbReference>
<dbReference type="InterPro" id="IPR035965">
    <property type="entry name" value="PAS-like_dom_sf"/>
</dbReference>
<dbReference type="Gene3D" id="3.20.20.450">
    <property type="entry name" value="EAL domain"/>
    <property type="match status" value="1"/>
</dbReference>
<dbReference type="CDD" id="cd01948">
    <property type="entry name" value="EAL"/>
    <property type="match status" value="1"/>
</dbReference>
<dbReference type="Pfam" id="PF00990">
    <property type="entry name" value="GGDEF"/>
    <property type="match status" value="1"/>
</dbReference>
<dbReference type="OrthoDB" id="9814202at2"/>
<dbReference type="InterPro" id="IPR043128">
    <property type="entry name" value="Rev_trsase/Diguanyl_cyclase"/>
</dbReference>
<dbReference type="PROSITE" id="PS50887">
    <property type="entry name" value="GGDEF"/>
    <property type="match status" value="1"/>
</dbReference>
<dbReference type="SMART" id="SM00052">
    <property type="entry name" value="EAL"/>
    <property type="match status" value="1"/>
</dbReference>
<dbReference type="SUPFAM" id="SSF141868">
    <property type="entry name" value="EAL domain-like"/>
    <property type="match status" value="1"/>
</dbReference>
<dbReference type="PROSITE" id="PS50883">
    <property type="entry name" value="EAL"/>
    <property type="match status" value="1"/>
</dbReference>
<dbReference type="NCBIfam" id="TIGR00229">
    <property type="entry name" value="sensory_box"/>
    <property type="match status" value="1"/>
</dbReference>
<dbReference type="InterPro" id="IPR000160">
    <property type="entry name" value="GGDEF_dom"/>
</dbReference>
<dbReference type="AlphaFoldDB" id="A0A640VWX6"/>
<dbReference type="InterPro" id="IPR000014">
    <property type="entry name" value="PAS"/>
</dbReference>
<evidence type="ECO:0000259" key="3">
    <source>
        <dbReference type="PROSITE" id="PS50887"/>
    </source>
</evidence>
<feature type="domain" description="EAL" evidence="2">
    <location>
        <begin position="853"/>
        <end position="1104"/>
    </location>
</feature>
<sequence length="1110" mass="124365">MKLSQVLNDFLSLTPDAVGVGYRGPDDDTGRLVYVNPSYCELFGYKPEELLGQPVDIVHDPDSWDDYVAKVAPFFVGKKRNFQIETKCVRSDGHKFWTGISFFTFQDEESGGRYSCATFRDISDLRSRENAAASALQERDALVAKQDGMYTELLATQTRLLSAINAYPDPFVIYDKDMRLVVCNTAYKASMSTNPDAIQPGMHVRDVMEHAFHCGLIDVPPEEREAYFDRIKQPDQLPRGAENIELAGDVHHRILRSVAENGDWVVIRLDITELIRQRRQASEIHYRTVAALNAYPDPFAIYDANECLVMWNDAFTQSVTDHPAELQVGLTSAEVRAIGLRNGRFIQEDAGLVSQLTQDATSSGSMASHTDIELVDGAHQRVLRSQAPNGDFVVIHMDTTELVKQTRAAEANKERMLAAISAYPAPFSIYDSASRLAVWNDSYAAALTDRPGDLYTGMPLRDAMRLGVRNGRFPAAKGREEEWIEETMTSATSIRRVEDIELNGDTHHRVLRSRSRNGDLVVVRLDTTELVRQRRTLQETQDRLISAINAFPDPFSIYDKDLDLALWNPAFAASLTDDPSEIKVGMNVRDVLQMAIQNGHIPKAEGREQQWLDNYVSPNMVDVEEEDFEFSDDRYYRIKRSRSERGETLVLRLDMTETVRQRRALEAYAGQLEEANQQITFKALHDQLTGLGNRRHLSEKFEELSQQRRLQGGELAALHIDLDRFKQINDTIGHAAGDHVLVEVAARIKANIRGDDVVARIGGDEFVILLDVPEHSTRPEELAQALLADLARPVLFQGRECRFGASIGIARTPLADEADLLTNSDVALYKAKRAGRGQVAIFDRSDIEEMRATKQMADEIIRGLENREFEPYYQPQIDAQTGAVVGLEALARWRHPDRGVLAPDQFLGVATDLNVVADIDRMIFERAIDACRAAFGDGADLPNLSFNVSANRLNFDEIHDIGQRARTYAGGIAFELLETIFLEEQSEAFMLQLDHLRDMGISIEVDDFGSGRASIVALQRIAPDRLKIDRRLVSPMKPGNNATRLVKSIIDIGRALDIAVIAEGVETADQAQILSELGAGRLQGYYFSRPLCLADLMPYLRSRTEGRSSS</sequence>
<dbReference type="SUPFAM" id="SSF55785">
    <property type="entry name" value="PYP-like sensor domain (PAS domain)"/>
    <property type="match status" value="3"/>
</dbReference>
<evidence type="ECO:0000259" key="1">
    <source>
        <dbReference type="PROSITE" id="PS50112"/>
    </source>
</evidence>
<gene>
    <name evidence="4" type="ORF">So717_33440</name>
</gene>
<dbReference type="Proteomes" id="UP000436522">
    <property type="component" value="Unassembled WGS sequence"/>
</dbReference>
<feature type="domain" description="GGDEF" evidence="3">
    <location>
        <begin position="713"/>
        <end position="844"/>
    </location>
</feature>
<dbReference type="InterPro" id="IPR035919">
    <property type="entry name" value="EAL_sf"/>
</dbReference>
<keyword evidence="5" id="KW-1185">Reference proteome</keyword>
<dbReference type="InterPro" id="IPR001633">
    <property type="entry name" value="EAL_dom"/>
</dbReference>
<dbReference type="FunFam" id="3.30.70.270:FF:000001">
    <property type="entry name" value="Diguanylate cyclase domain protein"/>
    <property type="match status" value="1"/>
</dbReference>
<dbReference type="PANTHER" id="PTHR44757:SF2">
    <property type="entry name" value="BIOFILM ARCHITECTURE MAINTENANCE PROTEIN MBAA"/>
    <property type="match status" value="1"/>
</dbReference>
<dbReference type="Gene3D" id="3.30.450.20">
    <property type="entry name" value="PAS domain"/>
    <property type="match status" value="2"/>
</dbReference>
<dbReference type="PROSITE" id="PS50112">
    <property type="entry name" value="PAS"/>
    <property type="match status" value="1"/>
</dbReference>
<feature type="domain" description="PAS" evidence="1">
    <location>
        <begin position="27"/>
        <end position="62"/>
    </location>
</feature>
<comment type="caution">
    <text evidence="4">The sequence shown here is derived from an EMBL/GenBank/DDBJ whole genome shotgun (WGS) entry which is preliminary data.</text>
</comment>
<dbReference type="SUPFAM" id="SSF55073">
    <property type="entry name" value="Nucleotide cyclase"/>
    <property type="match status" value="1"/>
</dbReference>
<dbReference type="CDD" id="cd00130">
    <property type="entry name" value="PAS"/>
    <property type="match status" value="1"/>
</dbReference>
<evidence type="ECO:0000259" key="2">
    <source>
        <dbReference type="PROSITE" id="PS50883"/>
    </source>
</evidence>
<reference evidence="4 5" key="1">
    <citation type="submission" date="2019-12" db="EMBL/GenBank/DDBJ databases">
        <title>Roseobacter cerasinus sp. nov., isolated from seawater around aquaculture.</title>
        <authorList>
            <person name="Muramatsu S."/>
            <person name="Takabe Y."/>
            <person name="Mori K."/>
            <person name="Takaichi S."/>
            <person name="Hanada S."/>
        </authorList>
    </citation>
    <scope>NUCLEOTIDE SEQUENCE [LARGE SCALE GENOMIC DNA]</scope>
    <source>
        <strain evidence="4 5">AI77</strain>
    </source>
</reference>
<dbReference type="SMART" id="SM00267">
    <property type="entry name" value="GGDEF"/>
    <property type="match status" value="1"/>
</dbReference>
<dbReference type="EMBL" id="BLIV01000007">
    <property type="protein sequence ID" value="GFE51591.1"/>
    <property type="molecule type" value="Genomic_DNA"/>
</dbReference>
<dbReference type="Pfam" id="PF00563">
    <property type="entry name" value="EAL"/>
    <property type="match status" value="1"/>
</dbReference>
<protein>
    <submittedName>
        <fullName evidence="4">Uncharacterized protein</fullName>
    </submittedName>
</protein>
<dbReference type="RefSeq" id="WP_159979497.1">
    <property type="nucleotide sequence ID" value="NZ_BLIV01000007.1"/>
</dbReference>
<accession>A0A640VWX6</accession>
<dbReference type="SMART" id="SM00091">
    <property type="entry name" value="PAS"/>
    <property type="match status" value="5"/>
</dbReference>
<dbReference type="Gene3D" id="3.30.70.270">
    <property type="match status" value="1"/>
</dbReference>
<evidence type="ECO:0000313" key="4">
    <source>
        <dbReference type="EMBL" id="GFE51591.1"/>
    </source>
</evidence>
<dbReference type="Pfam" id="PF12860">
    <property type="entry name" value="PAS_7"/>
    <property type="match status" value="1"/>
</dbReference>
<dbReference type="PANTHER" id="PTHR44757">
    <property type="entry name" value="DIGUANYLATE CYCLASE DGCP"/>
    <property type="match status" value="1"/>
</dbReference>
<evidence type="ECO:0000313" key="5">
    <source>
        <dbReference type="Proteomes" id="UP000436522"/>
    </source>
</evidence>
<dbReference type="Pfam" id="PF13426">
    <property type="entry name" value="PAS_9"/>
    <property type="match status" value="1"/>
</dbReference>
<dbReference type="NCBIfam" id="TIGR00254">
    <property type="entry name" value="GGDEF"/>
    <property type="match status" value="1"/>
</dbReference>